<comment type="caution">
    <text evidence="1">The sequence shown here is derived from an EMBL/GenBank/DDBJ whole genome shotgun (WGS) entry which is preliminary data.</text>
</comment>
<dbReference type="EMBL" id="CM037159">
    <property type="protein sequence ID" value="KAH7866201.1"/>
    <property type="molecule type" value="Genomic_DNA"/>
</dbReference>
<accession>A0ACB7ZL21</accession>
<keyword evidence="2" id="KW-1185">Reference proteome</keyword>
<gene>
    <name evidence="1" type="ORF">Vadar_016990</name>
</gene>
<reference evidence="1 2" key="1">
    <citation type="journal article" date="2021" name="Hortic Res">
        <title>High-quality reference genome and annotation aids understanding of berry development for evergreen blueberry (Vaccinium darrowii).</title>
        <authorList>
            <person name="Yu J."/>
            <person name="Hulse-Kemp A.M."/>
            <person name="Babiker E."/>
            <person name="Staton M."/>
        </authorList>
    </citation>
    <scope>NUCLEOTIDE SEQUENCE [LARGE SCALE GENOMIC DNA]</scope>
    <source>
        <strain evidence="2">cv. NJ 8807/NJ 8810</strain>
        <tissue evidence="1">Young leaf</tissue>
    </source>
</reference>
<evidence type="ECO:0000313" key="1">
    <source>
        <dbReference type="EMBL" id="KAH7866201.1"/>
    </source>
</evidence>
<proteinExistence type="predicted"/>
<sequence>MEPKPSSSMMEDVDEEGGAEDRKAKASRQKHRQVHRRSTSHQFPQQRTSKAMNSHMSSANSRNSRLCGCGSGPCIITTSRSSKNPGRPYYKCPRVPPCGTWNGWCEESSPRTTSLAQPNDANGTASALATLHDDVAYLRAENREILSSLRTLKTIIFAVCVVQVVLLLHMVSPRKSFTVGKKGTSSTPLRLGPYAPGGTTLGRKPGRVNWDSHLTRIFLDLAVTEIEQEGRPNTQLSAKSLGNIAAQLSALTNQPITSVQCKNRYSALRRDWQAWQLLSNAKRGATGLGFDPISGTYTAPDFFWSTLIAQNELVTKFRERPLDHEELMQRVFESVTATGKFVYKEGEPWRPEPEQTDEYPTSDELGDEEGPVVGDAAFAGVATGEEMRCEASQGAAATPSQRRAMPKNPGLGSNSSAGSNKHKTPSSGTDATDAISQSMQNILRNMEESRPAKHLIRSMGNMGDAMKSLDKMEFLKKKPPVQRICTGGFWEQ</sequence>
<organism evidence="1 2">
    <name type="scientific">Vaccinium darrowii</name>
    <dbReference type="NCBI Taxonomy" id="229202"/>
    <lineage>
        <taxon>Eukaryota</taxon>
        <taxon>Viridiplantae</taxon>
        <taxon>Streptophyta</taxon>
        <taxon>Embryophyta</taxon>
        <taxon>Tracheophyta</taxon>
        <taxon>Spermatophyta</taxon>
        <taxon>Magnoliopsida</taxon>
        <taxon>eudicotyledons</taxon>
        <taxon>Gunneridae</taxon>
        <taxon>Pentapetalae</taxon>
        <taxon>asterids</taxon>
        <taxon>Ericales</taxon>
        <taxon>Ericaceae</taxon>
        <taxon>Vaccinioideae</taxon>
        <taxon>Vaccinieae</taxon>
        <taxon>Vaccinium</taxon>
    </lineage>
</organism>
<protein>
    <submittedName>
        <fullName evidence="1">Uncharacterized protein</fullName>
    </submittedName>
</protein>
<dbReference type="Proteomes" id="UP000828048">
    <property type="component" value="Chromosome 9"/>
</dbReference>
<name>A0ACB7ZL21_9ERIC</name>
<evidence type="ECO:0000313" key="2">
    <source>
        <dbReference type="Proteomes" id="UP000828048"/>
    </source>
</evidence>